<gene>
    <name evidence="1" type="ORF">LCGC14_0985640</name>
</gene>
<evidence type="ECO:0000313" key="1">
    <source>
        <dbReference type="EMBL" id="KKN15469.1"/>
    </source>
</evidence>
<name>A0A0F9NBS1_9ZZZZ</name>
<accession>A0A0F9NBS1</accession>
<proteinExistence type="predicted"/>
<feature type="non-terminal residue" evidence="1">
    <location>
        <position position="56"/>
    </location>
</feature>
<organism evidence="1">
    <name type="scientific">marine sediment metagenome</name>
    <dbReference type="NCBI Taxonomy" id="412755"/>
    <lineage>
        <taxon>unclassified sequences</taxon>
        <taxon>metagenomes</taxon>
        <taxon>ecological metagenomes</taxon>
    </lineage>
</organism>
<comment type="caution">
    <text evidence="1">The sequence shown here is derived from an EMBL/GenBank/DDBJ whole genome shotgun (WGS) entry which is preliminary data.</text>
</comment>
<sequence>MTLNRKIKSFIYAINNKFLNLISIRANNQTFFLNIKKINFENFEIRDIKLEIIKYH</sequence>
<protein>
    <submittedName>
        <fullName evidence="1">Uncharacterized protein</fullName>
    </submittedName>
</protein>
<dbReference type="AlphaFoldDB" id="A0A0F9NBS1"/>
<dbReference type="EMBL" id="LAZR01003709">
    <property type="protein sequence ID" value="KKN15469.1"/>
    <property type="molecule type" value="Genomic_DNA"/>
</dbReference>
<reference evidence="1" key="1">
    <citation type="journal article" date="2015" name="Nature">
        <title>Complex archaea that bridge the gap between prokaryotes and eukaryotes.</title>
        <authorList>
            <person name="Spang A."/>
            <person name="Saw J.H."/>
            <person name="Jorgensen S.L."/>
            <person name="Zaremba-Niedzwiedzka K."/>
            <person name="Martijn J."/>
            <person name="Lind A.E."/>
            <person name="van Eijk R."/>
            <person name="Schleper C."/>
            <person name="Guy L."/>
            <person name="Ettema T.J."/>
        </authorList>
    </citation>
    <scope>NUCLEOTIDE SEQUENCE</scope>
</reference>